<dbReference type="InterPro" id="IPR006073">
    <property type="entry name" value="GTP-bd"/>
</dbReference>
<dbReference type="Gene3D" id="3.40.50.300">
    <property type="entry name" value="P-loop containing nucleotide triphosphate hydrolases"/>
    <property type="match status" value="1"/>
</dbReference>
<name>A0A0D0CZX4_9AGAM</name>
<feature type="domain" description="G" evidence="1">
    <location>
        <begin position="2"/>
        <end position="108"/>
    </location>
</feature>
<sequence>MDVVLLGETGVGKSSVINFILGKSIADVSPDTMPCTKTTKLYIVKEKGRTFHLHDTPGLIDPPIGVEAGIEADVEAYVDPIDKAQKLIRSLNSGDGPDLLLFCVRNKAPTAALRRNYRLFSKIICGGKVPFALVITHLGKDETAYGWGKEHAASIRKLGVKCSGLAGLRSAQDRSGDNASLDEESRESILSLLIACADLPKHDTGLLRSLTSRTVGRITSVPSFPVTMSERTLMRQCGLDEGIARNLASRLAPST</sequence>
<dbReference type="InterPro" id="IPR025662">
    <property type="entry name" value="Sigma_54_int_dom_ATP-bd_1"/>
</dbReference>
<dbReference type="Proteomes" id="UP000054538">
    <property type="component" value="Unassembled WGS sequence"/>
</dbReference>
<reference evidence="3" key="2">
    <citation type="submission" date="2015-01" db="EMBL/GenBank/DDBJ databases">
        <title>Evolutionary Origins and Diversification of the Mycorrhizal Mutualists.</title>
        <authorList>
            <consortium name="DOE Joint Genome Institute"/>
            <consortium name="Mycorrhizal Genomics Consortium"/>
            <person name="Kohler A."/>
            <person name="Kuo A."/>
            <person name="Nagy L.G."/>
            <person name="Floudas D."/>
            <person name="Copeland A."/>
            <person name="Barry K.W."/>
            <person name="Cichocki N."/>
            <person name="Veneault-Fourrey C."/>
            <person name="LaButti K."/>
            <person name="Lindquist E.A."/>
            <person name="Lipzen A."/>
            <person name="Lundell T."/>
            <person name="Morin E."/>
            <person name="Murat C."/>
            <person name="Riley R."/>
            <person name="Ohm R."/>
            <person name="Sun H."/>
            <person name="Tunlid A."/>
            <person name="Henrissat B."/>
            <person name="Grigoriev I.V."/>
            <person name="Hibbett D.S."/>
            <person name="Martin F."/>
        </authorList>
    </citation>
    <scope>NUCLEOTIDE SEQUENCE [LARGE SCALE GENOMIC DNA]</scope>
    <source>
        <strain evidence="3">Ve08.2h10</strain>
    </source>
</reference>
<keyword evidence="3" id="KW-1185">Reference proteome</keyword>
<proteinExistence type="predicted"/>
<protein>
    <recommendedName>
        <fullName evidence="1">G domain-containing protein</fullName>
    </recommendedName>
</protein>
<dbReference type="OrthoDB" id="8954335at2759"/>
<evidence type="ECO:0000259" key="1">
    <source>
        <dbReference type="Pfam" id="PF01926"/>
    </source>
</evidence>
<organism evidence="2 3">
    <name type="scientific">Paxillus rubicundulus Ve08.2h10</name>
    <dbReference type="NCBI Taxonomy" id="930991"/>
    <lineage>
        <taxon>Eukaryota</taxon>
        <taxon>Fungi</taxon>
        <taxon>Dikarya</taxon>
        <taxon>Basidiomycota</taxon>
        <taxon>Agaricomycotina</taxon>
        <taxon>Agaricomycetes</taxon>
        <taxon>Agaricomycetidae</taxon>
        <taxon>Boletales</taxon>
        <taxon>Paxilineae</taxon>
        <taxon>Paxillaceae</taxon>
        <taxon>Paxillus</taxon>
    </lineage>
</organism>
<dbReference type="SUPFAM" id="SSF52540">
    <property type="entry name" value="P-loop containing nucleoside triphosphate hydrolases"/>
    <property type="match status" value="1"/>
</dbReference>
<dbReference type="CDD" id="cd00882">
    <property type="entry name" value="Ras_like_GTPase"/>
    <property type="match status" value="1"/>
</dbReference>
<reference evidence="2 3" key="1">
    <citation type="submission" date="2014-04" db="EMBL/GenBank/DDBJ databases">
        <authorList>
            <consortium name="DOE Joint Genome Institute"/>
            <person name="Kuo A."/>
            <person name="Kohler A."/>
            <person name="Jargeat P."/>
            <person name="Nagy L.G."/>
            <person name="Floudas D."/>
            <person name="Copeland A."/>
            <person name="Barry K.W."/>
            <person name="Cichocki N."/>
            <person name="Veneault-Fourrey C."/>
            <person name="LaButti K."/>
            <person name="Lindquist E.A."/>
            <person name="Lipzen A."/>
            <person name="Lundell T."/>
            <person name="Morin E."/>
            <person name="Murat C."/>
            <person name="Sun H."/>
            <person name="Tunlid A."/>
            <person name="Henrissat B."/>
            <person name="Grigoriev I.V."/>
            <person name="Hibbett D.S."/>
            <person name="Martin F."/>
            <person name="Nordberg H.P."/>
            <person name="Cantor M.N."/>
            <person name="Hua S.X."/>
        </authorList>
    </citation>
    <scope>NUCLEOTIDE SEQUENCE [LARGE SCALE GENOMIC DNA]</scope>
    <source>
        <strain evidence="2 3">Ve08.2h10</strain>
    </source>
</reference>
<dbReference type="InterPro" id="IPR027417">
    <property type="entry name" value="P-loop_NTPase"/>
</dbReference>
<gene>
    <name evidence="2" type="ORF">PAXRUDRAFT_156499</name>
</gene>
<dbReference type="AlphaFoldDB" id="A0A0D0CZX4"/>
<dbReference type="InParanoid" id="A0A0D0CZX4"/>
<dbReference type="PROSITE" id="PS00675">
    <property type="entry name" value="SIGMA54_INTERACT_1"/>
    <property type="match status" value="1"/>
</dbReference>
<accession>A0A0D0CZX4</accession>
<dbReference type="EMBL" id="KN825834">
    <property type="protein sequence ID" value="KIK81248.1"/>
    <property type="molecule type" value="Genomic_DNA"/>
</dbReference>
<dbReference type="HOGENOM" id="CLU_050405_0_0_1"/>
<dbReference type="Pfam" id="PF01926">
    <property type="entry name" value="MMR_HSR1"/>
    <property type="match status" value="1"/>
</dbReference>
<dbReference type="GO" id="GO:0005525">
    <property type="term" value="F:GTP binding"/>
    <property type="evidence" value="ECO:0007669"/>
    <property type="project" value="InterPro"/>
</dbReference>
<evidence type="ECO:0000313" key="2">
    <source>
        <dbReference type="EMBL" id="KIK81248.1"/>
    </source>
</evidence>
<evidence type="ECO:0000313" key="3">
    <source>
        <dbReference type="Proteomes" id="UP000054538"/>
    </source>
</evidence>